<keyword evidence="2" id="KW-1185">Reference proteome</keyword>
<organism evidence="1 2">
    <name type="scientific">Dendrobium catenatum</name>
    <dbReference type="NCBI Taxonomy" id="906689"/>
    <lineage>
        <taxon>Eukaryota</taxon>
        <taxon>Viridiplantae</taxon>
        <taxon>Streptophyta</taxon>
        <taxon>Embryophyta</taxon>
        <taxon>Tracheophyta</taxon>
        <taxon>Spermatophyta</taxon>
        <taxon>Magnoliopsida</taxon>
        <taxon>Liliopsida</taxon>
        <taxon>Asparagales</taxon>
        <taxon>Orchidaceae</taxon>
        <taxon>Epidendroideae</taxon>
        <taxon>Malaxideae</taxon>
        <taxon>Dendrobiinae</taxon>
        <taxon>Dendrobium</taxon>
    </lineage>
</organism>
<dbReference type="PANTHER" id="PTHR47481">
    <property type="match status" value="1"/>
</dbReference>
<dbReference type="Proteomes" id="UP000233837">
    <property type="component" value="Unassembled WGS sequence"/>
</dbReference>
<gene>
    <name evidence="1" type="ORF">MA16_Dca006477</name>
</gene>
<accession>A0A2I0X7X9</accession>
<dbReference type="EMBL" id="KZ502070">
    <property type="protein sequence ID" value="PKU84002.1"/>
    <property type="molecule type" value="Genomic_DNA"/>
</dbReference>
<dbReference type="AlphaFoldDB" id="A0A2I0X7X9"/>
<evidence type="ECO:0000313" key="2">
    <source>
        <dbReference type="Proteomes" id="UP000233837"/>
    </source>
</evidence>
<reference evidence="1 2" key="1">
    <citation type="journal article" date="2016" name="Sci. Rep.">
        <title>The Dendrobium catenatum Lindl. genome sequence provides insights into polysaccharide synthase, floral development and adaptive evolution.</title>
        <authorList>
            <person name="Zhang G.Q."/>
            <person name="Xu Q."/>
            <person name="Bian C."/>
            <person name="Tsai W.C."/>
            <person name="Yeh C.M."/>
            <person name="Liu K.W."/>
            <person name="Yoshida K."/>
            <person name="Zhang L.S."/>
            <person name="Chang S.B."/>
            <person name="Chen F."/>
            <person name="Shi Y."/>
            <person name="Su Y.Y."/>
            <person name="Zhang Y.Q."/>
            <person name="Chen L.J."/>
            <person name="Yin Y."/>
            <person name="Lin M."/>
            <person name="Huang H."/>
            <person name="Deng H."/>
            <person name="Wang Z.W."/>
            <person name="Zhu S.L."/>
            <person name="Zhao X."/>
            <person name="Deng C."/>
            <person name="Niu S.C."/>
            <person name="Huang J."/>
            <person name="Wang M."/>
            <person name="Liu G.H."/>
            <person name="Yang H.J."/>
            <person name="Xiao X.J."/>
            <person name="Hsiao Y.Y."/>
            <person name="Wu W.L."/>
            <person name="Chen Y.Y."/>
            <person name="Mitsuda N."/>
            <person name="Ohme-Takagi M."/>
            <person name="Luo Y.B."/>
            <person name="Van de Peer Y."/>
            <person name="Liu Z.J."/>
        </authorList>
    </citation>
    <scope>NUCLEOTIDE SEQUENCE [LARGE SCALE GENOMIC DNA]</scope>
    <source>
        <tissue evidence="1">The whole plant</tissue>
    </source>
</reference>
<sequence length="160" mass="17794">MIQYLTEIKSLVDKIAGAGSVVDIEDIILYILNGLPTSYQSFKTAIRTMLTPIHLDQLYPLLLSEEVNLAKDAARTNSNPDPNMVLFTYRGCSRRSQDRNSSNNNVAPRTTATTSLICQICLKKGHSASSCWHRLNIQYIQSTRQNTTALVANSETNDSN</sequence>
<proteinExistence type="predicted"/>
<dbReference type="STRING" id="906689.A0A2I0X7X9"/>
<name>A0A2I0X7X9_9ASPA</name>
<dbReference type="Pfam" id="PF14223">
    <property type="entry name" value="Retrotran_gag_2"/>
    <property type="match status" value="1"/>
</dbReference>
<dbReference type="PANTHER" id="PTHR47481:SF21">
    <property type="entry name" value="BASIC-LEUCINE ZIPPER TRANSCRIPTION FACTOR Q-RELATED"/>
    <property type="match status" value="1"/>
</dbReference>
<protein>
    <recommendedName>
        <fullName evidence="3">Retrovirus-related Pol polyprotein from transposon TNT 1-94</fullName>
    </recommendedName>
</protein>
<evidence type="ECO:0008006" key="3">
    <source>
        <dbReference type="Google" id="ProtNLM"/>
    </source>
</evidence>
<evidence type="ECO:0000313" key="1">
    <source>
        <dbReference type="EMBL" id="PKU84002.1"/>
    </source>
</evidence>
<reference evidence="1 2" key="2">
    <citation type="journal article" date="2017" name="Nature">
        <title>The Apostasia genome and the evolution of orchids.</title>
        <authorList>
            <person name="Zhang G.Q."/>
            <person name="Liu K.W."/>
            <person name="Li Z."/>
            <person name="Lohaus R."/>
            <person name="Hsiao Y.Y."/>
            <person name="Niu S.C."/>
            <person name="Wang J.Y."/>
            <person name="Lin Y.C."/>
            <person name="Xu Q."/>
            <person name="Chen L.J."/>
            <person name="Yoshida K."/>
            <person name="Fujiwara S."/>
            <person name="Wang Z.W."/>
            <person name="Zhang Y.Q."/>
            <person name="Mitsuda N."/>
            <person name="Wang M."/>
            <person name="Liu G.H."/>
            <person name="Pecoraro L."/>
            <person name="Huang H.X."/>
            <person name="Xiao X.J."/>
            <person name="Lin M."/>
            <person name="Wu X.Y."/>
            <person name="Wu W.L."/>
            <person name="Chen Y.Y."/>
            <person name="Chang S.B."/>
            <person name="Sakamoto S."/>
            <person name="Ohme-Takagi M."/>
            <person name="Yagi M."/>
            <person name="Zeng S.J."/>
            <person name="Shen C.Y."/>
            <person name="Yeh C.M."/>
            <person name="Luo Y.B."/>
            <person name="Tsai W.C."/>
            <person name="Van de Peer Y."/>
            <person name="Liu Z.J."/>
        </authorList>
    </citation>
    <scope>NUCLEOTIDE SEQUENCE [LARGE SCALE GENOMIC DNA]</scope>
    <source>
        <tissue evidence="1">The whole plant</tissue>
    </source>
</reference>